<keyword evidence="5" id="KW-0813">Transport</keyword>
<dbReference type="Pfam" id="PF14378">
    <property type="entry name" value="PAP2_3"/>
    <property type="match status" value="1"/>
</dbReference>
<evidence type="ECO:0000256" key="15">
    <source>
        <dbReference type="SAM" id="Coils"/>
    </source>
</evidence>
<evidence type="ECO:0000256" key="2">
    <source>
        <dbReference type="ARBA" id="ARBA00004273"/>
    </source>
</evidence>
<evidence type="ECO:0000256" key="12">
    <source>
        <dbReference type="ARBA" id="ARBA00023128"/>
    </source>
</evidence>
<evidence type="ECO:0000256" key="9">
    <source>
        <dbReference type="ARBA" id="ARBA00022792"/>
    </source>
</evidence>
<feature type="transmembrane region" description="Helical" evidence="17">
    <location>
        <begin position="401"/>
        <end position="422"/>
    </location>
</feature>
<dbReference type="Gene3D" id="6.10.280.70">
    <property type="match status" value="1"/>
</dbReference>
<evidence type="ECO:0000256" key="4">
    <source>
        <dbReference type="ARBA" id="ARBA00021688"/>
    </source>
</evidence>
<dbReference type="GeneID" id="93653708"/>
<dbReference type="GO" id="GO:0005743">
    <property type="term" value="C:mitochondrial inner membrane"/>
    <property type="evidence" value="ECO:0007669"/>
    <property type="project" value="UniProtKB-SubCell"/>
</dbReference>
<evidence type="ECO:0000256" key="17">
    <source>
        <dbReference type="SAM" id="Phobius"/>
    </source>
</evidence>
<protein>
    <recommendedName>
        <fullName evidence="4">ATP synthase subunit d, mitochondrial</fullName>
    </recommendedName>
</protein>
<gene>
    <name evidence="19" type="ORF">I9W82_005079</name>
</gene>
<keyword evidence="8" id="KW-0375">Hydrogen ion transport</keyword>
<dbReference type="InterPro" id="IPR008689">
    <property type="entry name" value="ATP_synth_F0_dsu_mt"/>
</dbReference>
<evidence type="ECO:0000256" key="10">
    <source>
        <dbReference type="ARBA" id="ARBA00022989"/>
    </source>
</evidence>
<feature type="domain" description="Inositolphosphotransferase Aur1/Ipt1" evidence="18">
    <location>
        <begin position="298"/>
        <end position="466"/>
    </location>
</feature>
<evidence type="ECO:0000256" key="7">
    <source>
        <dbReference type="ARBA" id="ARBA00022692"/>
    </source>
</evidence>
<keyword evidence="15" id="KW-0175">Coiled coil</keyword>
<dbReference type="InterPro" id="IPR036228">
    <property type="entry name" value="ATP_synth_F0_dsu_sf_mt"/>
</dbReference>
<proteinExistence type="inferred from homology"/>
<keyword evidence="12" id="KW-0496">Mitochondrion</keyword>
<dbReference type="GO" id="GO:0015078">
    <property type="term" value="F:proton transmembrane transporter activity"/>
    <property type="evidence" value="ECO:0007669"/>
    <property type="project" value="InterPro"/>
</dbReference>
<name>A0A8H7Z905_9ASCO</name>
<feature type="compositionally biased region" description="Low complexity" evidence="16">
    <location>
        <begin position="200"/>
        <end position="222"/>
    </location>
</feature>
<dbReference type="CDD" id="cd03386">
    <property type="entry name" value="PAP2_Aur1_like"/>
    <property type="match status" value="1"/>
</dbReference>
<evidence type="ECO:0000259" key="18">
    <source>
        <dbReference type="Pfam" id="PF14378"/>
    </source>
</evidence>
<evidence type="ECO:0000256" key="6">
    <source>
        <dbReference type="ARBA" id="ARBA00022547"/>
    </source>
</evidence>
<feature type="transmembrane region" description="Helical" evidence="17">
    <location>
        <begin position="274"/>
        <end position="294"/>
    </location>
</feature>
<evidence type="ECO:0000256" key="14">
    <source>
        <dbReference type="ARBA" id="ARBA00023310"/>
    </source>
</evidence>
<dbReference type="AlphaFoldDB" id="A0A8H7Z905"/>
<evidence type="ECO:0000256" key="1">
    <source>
        <dbReference type="ARBA" id="ARBA00004141"/>
    </source>
</evidence>
<dbReference type="InterPro" id="IPR026841">
    <property type="entry name" value="Aur1/Ipt1"/>
</dbReference>
<feature type="region of interest" description="Disordered" evidence="16">
    <location>
        <begin position="200"/>
        <end position="226"/>
    </location>
</feature>
<dbReference type="Proteomes" id="UP000669133">
    <property type="component" value="Unassembled WGS sequence"/>
</dbReference>
<evidence type="ECO:0000313" key="20">
    <source>
        <dbReference type="Proteomes" id="UP000669133"/>
    </source>
</evidence>
<accession>A0A8H7Z905</accession>
<comment type="subcellular location">
    <subcellularLocation>
        <location evidence="1">Membrane</location>
        <topology evidence="1">Multi-pass membrane protein</topology>
    </subcellularLocation>
    <subcellularLocation>
        <location evidence="2">Mitochondrion inner membrane</location>
    </subcellularLocation>
</comment>
<dbReference type="InterPro" id="IPR052185">
    <property type="entry name" value="IPC_Synthase-Related"/>
</dbReference>
<evidence type="ECO:0000256" key="5">
    <source>
        <dbReference type="ARBA" id="ARBA00022448"/>
    </source>
</evidence>
<comment type="similarity">
    <text evidence="3">Belongs to the ATPase d subunit family.</text>
</comment>
<feature type="transmembrane region" description="Helical" evidence="17">
    <location>
        <begin position="330"/>
        <end position="351"/>
    </location>
</feature>
<dbReference type="SUPFAM" id="SSF161065">
    <property type="entry name" value="ATP synthase D chain-like"/>
    <property type="match status" value="1"/>
</dbReference>
<dbReference type="EMBL" id="JAEOAQ010000007">
    <property type="protein sequence ID" value="KAG5417445.1"/>
    <property type="molecule type" value="Genomic_DNA"/>
</dbReference>
<organism evidence="19 20">
    <name type="scientific">Candida metapsilosis</name>
    <dbReference type="NCBI Taxonomy" id="273372"/>
    <lineage>
        <taxon>Eukaryota</taxon>
        <taxon>Fungi</taxon>
        <taxon>Dikarya</taxon>
        <taxon>Ascomycota</taxon>
        <taxon>Saccharomycotina</taxon>
        <taxon>Pichiomycetes</taxon>
        <taxon>Debaryomycetaceae</taxon>
        <taxon>Candida/Lodderomyces clade</taxon>
        <taxon>Candida</taxon>
    </lineage>
</organism>
<keyword evidence="11" id="KW-0406">Ion transport</keyword>
<keyword evidence="14" id="KW-0066">ATP synthesis</keyword>
<feature type="coiled-coil region" evidence="15">
    <location>
        <begin position="102"/>
        <end position="129"/>
    </location>
</feature>
<keyword evidence="10 17" id="KW-1133">Transmembrane helix</keyword>
<keyword evidence="7 17" id="KW-0812">Transmembrane</keyword>
<keyword evidence="20" id="KW-1185">Reference proteome</keyword>
<dbReference type="RefSeq" id="XP_067546561.1">
    <property type="nucleotide sequence ID" value="XM_067694218.1"/>
</dbReference>
<sequence length="515" mass="58788">MSSVAQQAAKKVDFAKLIKSLGLTGSTASSLTAFKKRHDEAKKEYIDLSSQSTEVDFNHYRQVLKNSKVVDEIERAVSSFQPVTIDVSKNLKNIEIFEQKAIENAQLAEKSVTKEIAELKATLKDIESARPFDQLTVDDVAKARPDLDDKTAYMVKNGAYIINYFYYSNEDEELLQSSVLPQQNFPLKPLQVSSLLMQNGNSGATSSAPSSRPSMSTTGSSTLSPASDLINFTEEEEMFELHASTADPEYYHFKPFHIETTKELVNRWWRKAPVILLCSCWVALNVLFLLKQPIYKTKNIIAWIFHVPVHFIVPPVIGTWLYIWHAPGALKLFTFCLGIQNIVLLFTYLIFPNATPTFIKLYGDNKAPTFDMIYSDGQAVQDKKFSIFYHKAVYYATPLKFASFPSLHSAFACLICFFVCHYSRWSSFRFLSFVNVFGQWWADLYFDHHWRVDNLGGLIYAIITWTLLKNWNHSLAKVDSKFSRARSQGDFVHGSTMGMRLFRNTKLQKLFDPLS</sequence>
<keyword evidence="13 17" id="KW-0472">Membrane</keyword>
<dbReference type="PANTHER" id="PTHR31310">
    <property type="match status" value="1"/>
</dbReference>
<feature type="transmembrane region" description="Helical" evidence="17">
    <location>
        <begin position="300"/>
        <end position="323"/>
    </location>
</feature>
<dbReference type="Pfam" id="PF05873">
    <property type="entry name" value="Mt_ATP-synt_D"/>
    <property type="match status" value="1"/>
</dbReference>
<evidence type="ECO:0000256" key="16">
    <source>
        <dbReference type="SAM" id="MobiDB-lite"/>
    </source>
</evidence>
<dbReference type="OrthoDB" id="5784at2759"/>
<evidence type="ECO:0000256" key="11">
    <source>
        <dbReference type="ARBA" id="ARBA00023065"/>
    </source>
</evidence>
<evidence type="ECO:0000313" key="19">
    <source>
        <dbReference type="EMBL" id="KAG5417445.1"/>
    </source>
</evidence>
<dbReference type="GO" id="GO:0070916">
    <property type="term" value="C:inositol phosphoceramide synthase complex"/>
    <property type="evidence" value="ECO:0007669"/>
    <property type="project" value="TreeGrafter"/>
</dbReference>
<dbReference type="GO" id="GO:0015986">
    <property type="term" value="P:proton motive force-driven ATP synthesis"/>
    <property type="evidence" value="ECO:0007669"/>
    <property type="project" value="InterPro"/>
</dbReference>
<keyword evidence="6" id="KW-0138">CF(0)</keyword>
<evidence type="ECO:0000256" key="8">
    <source>
        <dbReference type="ARBA" id="ARBA00022781"/>
    </source>
</evidence>
<keyword evidence="9" id="KW-0999">Mitochondrion inner membrane</keyword>
<reference evidence="19 20" key="1">
    <citation type="submission" date="2020-12" db="EMBL/GenBank/DDBJ databases">
        <title>Effect of drift, selection, and recombination on the evolution of hybrid genomes in Candida yeast pathogens.</title>
        <authorList>
            <person name="Mixao V."/>
            <person name="Ksiezopolska E."/>
            <person name="Saus E."/>
            <person name="Boekhout T."/>
            <person name="Gacser A."/>
            <person name="Gabaldon T."/>
        </authorList>
    </citation>
    <scope>NUCLEOTIDE SEQUENCE [LARGE SCALE GENOMIC DNA]</scope>
    <source>
        <strain evidence="19 20">BP57</strain>
    </source>
</reference>
<dbReference type="GO" id="GO:0045259">
    <property type="term" value="C:proton-transporting ATP synthase complex"/>
    <property type="evidence" value="ECO:0007669"/>
    <property type="project" value="UniProtKB-KW"/>
</dbReference>
<comment type="caution">
    <text evidence="19">The sequence shown here is derived from an EMBL/GenBank/DDBJ whole genome shotgun (WGS) entry which is preliminary data.</text>
</comment>
<dbReference type="GO" id="GO:0030148">
    <property type="term" value="P:sphingolipid biosynthetic process"/>
    <property type="evidence" value="ECO:0007669"/>
    <property type="project" value="TreeGrafter"/>
</dbReference>
<evidence type="ECO:0000256" key="3">
    <source>
        <dbReference type="ARBA" id="ARBA00006842"/>
    </source>
</evidence>
<dbReference type="PANTHER" id="PTHR31310:SF8">
    <property type="entry name" value="INOSITOLPHOSPHOTRANSFERASE 1"/>
    <property type="match status" value="1"/>
</dbReference>
<evidence type="ECO:0000256" key="13">
    <source>
        <dbReference type="ARBA" id="ARBA00023136"/>
    </source>
</evidence>
<dbReference type="GO" id="GO:0006676">
    <property type="term" value="P:mannosyl diphosphorylinositol ceramide metabolic process"/>
    <property type="evidence" value="ECO:0007669"/>
    <property type="project" value="TreeGrafter"/>
</dbReference>